<dbReference type="Gene3D" id="3.30.900.10">
    <property type="entry name" value="HORMA domain"/>
    <property type="match status" value="1"/>
</dbReference>
<dbReference type="PANTHER" id="PTHR11842">
    <property type="entry name" value="MITOTIC SPINDLE ASSEMBLY CHECKPOINT PROTEIN MAD2"/>
    <property type="match status" value="1"/>
</dbReference>
<evidence type="ECO:0000256" key="1">
    <source>
        <dbReference type="ARBA" id="ARBA00010348"/>
    </source>
</evidence>
<reference evidence="4" key="1">
    <citation type="journal article" date="2020" name="Stud. Mycol.">
        <title>101 Dothideomycetes genomes: a test case for predicting lifestyles and emergence of pathogens.</title>
        <authorList>
            <person name="Haridas S."/>
            <person name="Albert R."/>
            <person name="Binder M."/>
            <person name="Bloem J."/>
            <person name="Labutti K."/>
            <person name="Salamov A."/>
            <person name="Andreopoulos B."/>
            <person name="Baker S."/>
            <person name="Barry K."/>
            <person name="Bills G."/>
            <person name="Bluhm B."/>
            <person name="Cannon C."/>
            <person name="Castanera R."/>
            <person name="Culley D."/>
            <person name="Daum C."/>
            <person name="Ezra D."/>
            <person name="Gonzalez J."/>
            <person name="Henrissat B."/>
            <person name="Kuo A."/>
            <person name="Liang C."/>
            <person name="Lipzen A."/>
            <person name="Lutzoni F."/>
            <person name="Magnuson J."/>
            <person name="Mondo S."/>
            <person name="Nolan M."/>
            <person name="Ohm R."/>
            <person name="Pangilinan J."/>
            <person name="Park H.-J."/>
            <person name="Ramirez L."/>
            <person name="Alfaro M."/>
            <person name="Sun H."/>
            <person name="Tritt A."/>
            <person name="Yoshinaga Y."/>
            <person name="Zwiers L.-H."/>
            <person name="Turgeon B."/>
            <person name="Goodwin S."/>
            <person name="Spatafora J."/>
            <person name="Crous P."/>
            <person name="Grigoriev I."/>
        </authorList>
    </citation>
    <scope>NUCLEOTIDE SEQUENCE</scope>
    <source>
        <strain evidence="4">CBS 262.69</strain>
    </source>
</reference>
<keyword evidence="2" id="KW-1133">Transmembrane helix</keyword>
<dbReference type="Pfam" id="PF02301">
    <property type="entry name" value="HORMA"/>
    <property type="match status" value="1"/>
</dbReference>
<dbReference type="SUPFAM" id="SSF56019">
    <property type="entry name" value="The spindle assembly checkpoint protein mad2"/>
    <property type="match status" value="1"/>
</dbReference>
<dbReference type="Proteomes" id="UP000799640">
    <property type="component" value="Unassembled WGS sequence"/>
</dbReference>
<dbReference type="GO" id="GO:0003677">
    <property type="term" value="F:DNA binding"/>
    <property type="evidence" value="ECO:0007669"/>
    <property type="project" value="UniProtKB-KW"/>
</dbReference>
<dbReference type="PROSITE" id="PS50815">
    <property type="entry name" value="HORMA"/>
    <property type="match status" value="1"/>
</dbReference>
<keyword evidence="2" id="KW-0472">Membrane</keyword>
<proteinExistence type="inferred from homology"/>
<comment type="similarity">
    <text evidence="1">Belongs to the MAD2 family.</text>
</comment>
<dbReference type="OrthoDB" id="21254at2759"/>
<evidence type="ECO:0000313" key="4">
    <source>
        <dbReference type="EMBL" id="KAF2401278.1"/>
    </source>
</evidence>
<organism evidence="4 5">
    <name type="scientific">Trichodelitschia bisporula</name>
    <dbReference type="NCBI Taxonomy" id="703511"/>
    <lineage>
        <taxon>Eukaryota</taxon>
        <taxon>Fungi</taxon>
        <taxon>Dikarya</taxon>
        <taxon>Ascomycota</taxon>
        <taxon>Pezizomycotina</taxon>
        <taxon>Dothideomycetes</taxon>
        <taxon>Dothideomycetes incertae sedis</taxon>
        <taxon>Phaeotrichales</taxon>
        <taxon>Phaeotrichaceae</taxon>
        <taxon>Trichodelitschia</taxon>
    </lineage>
</organism>
<keyword evidence="2" id="KW-0812">Transmembrane</keyword>
<dbReference type="AlphaFoldDB" id="A0A6G1HZ06"/>
<sequence length="225" mass="25165">MTEPITYTSLVSTFADFLIAAIHTILYERQIYPRTSFLSARKYNFPVRQSRHPKVCTWIADAVAAVEAEMLDCAVERVAVVIFSQQSQPLERFMFDMSRFPVVGKEDITTPIENAVSIVNLEEQFRAVMSKLSVCGSSLKPLPEGCSFTVAIELKDEADAPIGHPQPWIPTQPSLQREICQRDTVDTQVRRGKDLGGVRTTPLRAVDAGDVVFEMWIEEGQAKAT</sequence>
<protein>
    <submittedName>
        <fullName evidence="4">DNA-binding protein</fullName>
    </submittedName>
</protein>
<keyword evidence="5" id="KW-1185">Reference proteome</keyword>
<name>A0A6G1HZ06_9PEZI</name>
<dbReference type="GO" id="GO:0016035">
    <property type="term" value="C:zeta DNA polymerase complex"/>
    <property type="evidence" value="ECO:0007669"/>
    <property type="project" value="TreeGrafter"/>
</dbReference>
<accession>A0A6G1HZ06</accession>
<evidence type="ECO:0000313" key="5">
    <source>
        <dbReference type="Proteomes" id="UP000799640"/>
    </source>
</evidence>
<dbReference type="PANTHER" id="PTHR11842:SF10">
    <property type="entry name" value="MITOTIC SPINDLE ASSEMBLY CHECKPOINT PROTEIN MAD2B"/>
    <property type="match status" value="1"/>
</dbReference>
<dbReference type="InterPro" id="IPR045091">
    <property type="entry name" value="Mad2-like"/>
</dbReference>
<dbReference type="EMBL" id="ML996693">
    <property type="protein sequence ID" value="KAF2401278.1"/>
    <property type="molecule type" value="Genomic_DNA"/>
</dbReference>
<feature type="domain" description="HORMA" evidence="3">
    <location>
        <begin position="8"/>
        <end position="210"/>
    </location>
</feature>
<evidence type="ECO:0000256" key="2">
    <source>
        <dbReference type="SAM" id="Phobius"/>
    </source>
</evidence>
<gene>
    <name evidence="4" type="ORF">EJ06DRAFT_384765</name>
</gene>
<dbReference type="InterPro" id="IPR036570">
    <property type="entry name" value="HORMA_dom_sf"/>
</dbReference>
<feature type="transmembrane region" description="Helical" evidence="2">
    <location>
        <begin position="6"/>
        <end position="27"/>
    </location>
</feature>
<evidence type="ECO:0000259" key="3">
    <source>
        <dbReference type="PROSITE" id="PS50815"/>
    </source>
</evidence>
<dbReference type="InterPro" id="IPR003511">
    <property type="entry name" value="HORMA_dom"/>
</dbReference>
<keyword evidence="4" id="KW-0238">DNA-binding</keyword>